<organism evidence="1 2">
    <name type="scientific">Oreochromis aureus</name>
    <name type="common">Israeli tilapia</name>
    <name type="synonym">Chromis aureus</name>
    <dbReference type="NCBI Taxonomy" id="47969"/>
    <lineage>
        <taxon>Eukaryota</taxon>
        <taxon>Metazoa</taxon>
        <taxon>Chordata</taxon>
        <taxon>Craniata</taxon>
        <taxon>Vertebrata</taxon>
        <taxon>Euteleostomi</taxon>
        <taxon>Actinopterygii</taxon>
        <taxon>Neopterygii</taxon>
        <taxon>Teleostei</taxon>
        <taxon>Neoteleostei</taxon>
        <taxon>Acanthomorphata</taxon>
        <taxon>Ovalentaria</taxon>
        <taxon>Cichlomorphae</taxon>
        <taxon>Cichliformes</taxon>
        <taxon>Cichlidae</taxon>
        <taxon>African cichlids</taxon>
        <taxon>Pseudocrenilabrinae</taxon>
        <taxon>Oreochromini</taxon>
        <taxon>Oreochromis</taxon>
    </lineage>
</organism>
<evidence type="ECO:0000313" key="1">
    <source>
        <dbReference type="Ensembl" id="ENSOABP00000059640.1"/>
    </source>
</evidence>
<protein>
    <recommendedName>
        <fullName evidence="3">Tc1-like transposase DDE domain-containing protein</fullName>
    </recommendedName>
</protein>
<reference evidence="1" key="3">
    <citation type="submission" date="2025-09" db="UniProtKB">
        <authorList>
            <consortium name="Ensembl"/>
        </authorList>
    </citation>
    <scope>IDENTIFICATION</scope>
</reference>
<reference evidence="1" key="2">
    <citation type="submission" date="2025-08" db="UniProtKB">
        <authorList>
            <consortium name="Ensembl"/>
        </authorList>
    </citation>
    <scope>IDENTIFICATION</scope>
</reference>
<accession>A0AAZ1WW62</accession>
<keyword evidence="2" id="KW-1185">Reference proteome</keyword>
<reference evidence="2" key="1">
    <citation type="submission" date="2020-03" db="EMBL/GenBank/DDBJ databases">
        <title>Evolution of repeat sequences and sex chromosomes of tilapia species revealed by chromosome-level genomes.</title>
        <authorList>
            <person name="Xu L."/>
            <person name="Tao W."/>
            <person name="Wang D."/>
            <person name="Zhou Q."/>
        </authorList>
    </citation>
    <scope>NUCLEOTIDE SEQUENCE [LARGE SCALE GENOMIC DNA]</scope>
    <source>
        <strain evidence="2">Israel</strain>
    </source>
</reference>
<evidence type="ECO:0000313" key="2">
    <source>
        <dbReference type="Proteomes" id="UP000472276"/>
    </source>
</evidence>
<name>A0AAZ1WW62_OREAU</name>
<dbReference type="Proteomes" id="UP000472276">
    <property type="component" value="Unassembled WGS sequence"/>
</dbReference>
<sequence length="68" mass="7816">MVMDNGSKHTTKLTKQWLQDHTDLKIPLERLYKEKWKKLPKDMSTKLEASNSKSLMAVITAKGASTRQ</sequence>
<dbReference type="AlphaFoldDB" id="A0AAZ1WW62"/>
<evidence type="ECO:0008006" key="3">
    <source>
        <dbReference type="Google" id="ProtNLM"/>
    </source>
</evidence>
<dbReference type="Ensembl" id="ENSOABT00000071194.1">
    <property type="protein sequence ID" value="ENSOABP00000059640.1"/>
    <property type="gene ID" value="ENSOABG00000035194.1"/>
</dbReference>
<proteinExistence type="predicted"/>